<dbReference type="Pfam" id="PF05031">
    <property type="entry name" value="NEAT"/>
    <property type="match status" value="1"/>
</dbReference>
<dbReference type="InterPro" id="IPR037250">
    <property type="entry name" value="NEAT_dom_sf"/>
</dbReference>
<evidence type="ECO:0000259" key="4">
    <source>
        <dbReference type="PROSITE" id="PS50978"/>
    </source>
</evidence>
<feature type="transmembrane region" description="Helical" evidence="3">
    <location>
        <begin position="151"/>
        <end position="175"/>
    </location>
</feature>
<dbReference type="PROSITE" id="PS50978">
    <property type="entry name" value="NEAT"/>
    <property type="match status" value="1"/>
</dbReference>
<dbReference type="CDD" id="cd06920">
    <property type="entry name" value="NEAT"/>
    <property type="match status" value="1"/>
</dbReference>
<accession>A0A9D1MVD8</accession>
<dbReference type="Proteomes" id="UP000824125">
    <property type="component" value="Unassembled WGS sequence"/>
</dbReference>
<dbReference type="EMBL" id="DVNM01000032">
    <property type="protein sequence ID" value="HIU69478.1"/>
    <property type="molecule type" value="Genomic_DNA"/>
</dbReference>
<evidence type="ECO:0000256" key="2">
    <source>
        <dbReference type="ARBA" id="ARBA00022729"/>
    </source>
</evidence>
<evidence type="ECO:0000256" key="1">
    <source>
        <dbReference type="ARBA" id="ARBA00004196"/>
    </source>
</evidence>
<sequence>MAAATDDGTYKVSIQLWHAEKDEESMGNSFIAPVAQIKVENGQKTITVVSSESVDNFQFWYYTDGSVNGETAAAQMQENVVINGTTYPIGFTFPLVTDAEYVGVKFQASIMPISPSARVKIDYSTLQPVSDGAKSGGAVVQLNTDSGDYSAMWIATGVTAGIVLLSALIGGLCACKGKKKKV</sequence>
<organism evidence="5 6">
    <name type="scientific">Candidatus Scybalenecus merdavium</name>
    <dbReference type="NCBI Taxonomy" id="2840939"/>
    <lineage>
        <taxon>Bacteria</taxon>
        <taxon>Bacillati</taxon>
        <taxon>Bacillota</taxon>
        <taxon>Clostridia</taxon>
        <taxon>Eubacteriales</taxon>
        <taxon>Oscillospiraceae</taxon>
        <taxon>Oscillospiraceae incertae sedis</taxon>
        <taxon>Candidatus Scybalenecus</taxon>
    </lineage>
</organism>
<comment type="subcellular location">
    <subcellularLocation>
        <location evidence="1">Cell envelope</location>
    </subcellularLocation>
</comment>
<name>A0A9D1MVD8_9FIRM</name>
<dbReference type="Gene3D" id="2.60.40.1850">
    <property type="match status" value="1"/>
</dbReference>
<proteinExistence type="predicted"/>
<reference evidence="5" key="2">
    <citation type="journal article" date="2021" name="PeerJ">
        <title>Extensive microbial diversity within the chicken gut microbiome revealed by metagenomics and culture.</title>
        <authorList>
            <person name="Gilroy R."/>
            <person name="Ravi A."/>
            <person name="Getino M."/>
            <person name="Pursley I."/>
            <person name="Horton D.L."/>
            <person name="Alikhan N.F."/>
            <person name="Baker D."/>
            <person name="Gharbi K."/>
            <person name="Hall N."/>
            <person name="Watson M."/>
            <person name="Adriaenssens E.M."/>
            <person name="Foster-Nyarko E."/>
            <person name="Jarju S."/>
            <person name="Secka A."/>
            <person name="Antonio M."/>
            <person name="Oren A."/>
            <person name="Chaudhuri R.R."/>
            <person name="La Ragione R."/>
            <person name="Hildebrand F."/>
            <person name="Pallen M.J."/>
        </authorList>
    </citation>
    <scope>NUCLEOTIDE SEQUENCE</scope>
    <source>
        <strain evidence="5">CHK176-6737</strain>
    </source>
</reference>
<keyword evidence="3" id="KW-0812">Transmembrane</keyword>
<evidence type="ECO:0000256" key="3">
    <source>
        <dbReference type="SAM" id="Phobius"/>
    </source>
</evidence>
<comment type="caution">
    <text evidence="5">The sequence shown here is derived from an EMBL/GenBank/DDBJ whole genome shotgun (WGS) entry which is preliminary data.</text>
</comment>
<keyword evidence="3" id="KW-1133">Transmembrane helix</keyword>
<feature type="domain" description="NEAT" evidence="4">
    <location>
        <begin position="5"/>
        <end position="139"/>
    </location>
</feature>
<gene>
    <name evidence="5" type="ORF">IAD23_05915</name>
</gene>
<dbReference type="GO" id="GO:0030313">
    <property type="term" value="C:cell envelope"/>
    <property type="evidence" value="ECO:0007669"/>
    <property type="project" value="UniProtKB-SubCell"/>
</dbReference>
<evidence type="ECO:0000313" key="5">
    <source>
        <dbReference type="EMBL" id="HIU69478.1"/>
    </source>
</evidence>
<protein>
    <submittedName>
        <fullName evidence="5">NEAT domain-containing protein</fullName>
    </submittedName>
</protein>
<dbReference type="AlphaFoldDB" id="A0A9D1MVD8"/>
<dbReference type="InterPro" id="IPR006635">
    <property type="entry name" value="NEAT_dom"/>
</dbReference>
<reference evidence="5" key="1">
    <citation type="submission" date="2020-10" db="EMBL/GenBank/DDBJ databases">
        <authorList>
            <person name="Gilroy R."/>
        </authorList>
    </citation>
    <scope>NUCLEOTIDE SEQUENCE</scope>
    <source>
        <strain evidence="5">CHK176-6737</strain>
    </source>
</reference>
<keyword evidence="3" id="KW-0472">Membrane</keyword>
<dbReference type="SUPFAM" id="SSF158911">
    <property type="entry name" value="NEAT domain-like"/>
    <property type="match status" value="1"/>
</dbReference>
<keyword evidence="2" id="KW-0732">Signal</keyword>
<evidence type="ECO:0000313" key="6">
    <source>
        <dbReference type="Proteomes" id="UP000824125"/>
    </source>
</evidence>